<dbReference type="SUPFAM" id="SSF55826">
    <property type="entry name" value="YbaK/ProRS associated domain"/>
    <property type="match status" value="1"/>
</dbReference>
<evidence type="ECO:0000313" key="3">
    <source>
        <dbReference type="Proteomes" id="UP001173801"/>
    </source>
</evidence>
<evidence type="ECO:0000313" key="2">
    <source>
        <dbReference type="EMBL" id="MDL0089517.1"/>
    </source>
</evidence>
<dbReference type="InterPro" id="IPR007214">
    <property type="entry name" value="YbaK/aa-tRNA-synth-assoc-dom"/>
</dbReference>
<dbReference type="RefSeq" id="WP_284938191.1">
    <property type="nucleotide sequence ID" value="NZ_JANURM010000014.1"/>
</dbReference>
<dbReference type="InterPro" id="IPR036754">
    <property type="entry name" value="YbaK/aa-tRNA-synt-asso_dom_sf"/>
</dbReference>
<comment type="caution">
    <text evidence="2">The sequence shown here is derived from an EMBL/GenBank/DDBJ whole genome shotgun (WGS) entry which is preliminary data.</text>
</comment>
<keyword evidence="3" id="KW-1185">Reference proteome</keyword>
<dbReference type="Gene3D" id="3.90.960.10">
    <property type="entry name" value="YbaK/aminoacyl-tRNA synthetase-associated domain"/>
    <property type="match status" value="1"/>
</dbReference>
<reference evidence="2" key="1">
    <citation type="submission" date="2022-08" db="EMBL/GenBank/DDBJ databases">
        <authorList>
            <person name="Wang H."/>
        </authorList>
    </citation>
    <scope>NUCLEOTIDE SEQUENCE</scope>
    <source>
        <strain evidence="2">PS10</strain>
    </source>
</reference>
<proteinExistence type="predicted"/>
<organism evidence="2 3">
    <name type="scientific">Campylobacter gastrosuis</name>
    <dbReference type="NCBI Taxonomy" id="2974576"/>
    <lineage>
        <taxon>Bacteria</taxon>
        <taxon>Pseudomonadati</taxon>
        <taxon>Campylobacterota</taxon>
        <taxon>Epsilonproteobacteria</taxon>
        <taxon>Campylobacterales</taxon>
        <taxon>Campylobacteraceae</taxon>
        <taxon>Campylobacter</taxon>
    </lineage>
</organism>
<name>A0ABT7HRG7_9BACT</name>
<dbReference type="Proteomes" id="UP001173801">
    <property type="component" value="Unassembled WGS sequence"/>
</dbReference>
<evidence type="ECO:0000259" key="1">
    <source>
        <dbReference type="Pfam" id="PF04073"/>
    </source>
</evidence>
<protein>
    <recommendedName>
        <fullName evidence="1">YbaK/aminoacyl-tRNA synthetase-associated domain-containing protein</fullName>
    </recommendedName>
</protein>
<dbReference type="EMBL" id="JANURM010000014">
    <property type="protein sequence ID" value="MDL0089517.1"/>
    <property type="molecule type" value="Genomic_DNA"/>
</dbReference>
<reference evidence="2" key="2">
    <citation type="journal article" date="2023" name="Microorganisms">
        <title>Isolation and Genomic Characteristics of Cat-Borne Campylobacter felis sp. nov. and Sheep-Borne Campylobacter ovis sp. nov.</title>
        <authorList>
            <person name="Wang H."/>
            <person name="Li Y."/>
            <person name="Gu Y."/>
            <person name="Zhou G."/>
            <person name="Chen X."/>
            <person name="Zhang X."/>
            <person name="Shao Z."/>
            <person name="Zhang J."/>
            <person name="Zhang M."/>
        </authorList>
    </citation>
    <scope>NUCLEOTIDE SEQUENCE</scope>
    <source>
        <strain evidence="2">PS10</strain>
    </source>
</reference>
<feature type="domain" description="YbaK/aminoacyl-tRNA synthetase-associated" evidence="1">
    <location>
        <begin position="25"/>
        <end position="165"/>
    </location>
</feature>
<accession>A0ABT7HRG7</accession>
<dbReference type="PANTHER" id="PTHR30411:SF9">
    <property type="entry name" value="MULTIFUNCTIONAL SER_THR-TRNA DEACYLASE PROXP-Y"/>
    <property type="match status" value="1"/>
</dbReference>
<dbReference type="Pfam" id="PF04073">
    <property type="entry name" value="tRNA_edit"/>
    <property type="match status" value="1"/>
</dbReference>
<gene>
    <name evidence="2" type="ORF">NYG85_09125</name>
</gene>
<sequence>MSEAIFNKIYECLSQNGAKFRVINHESAGTSESVAAARGTHLGQGAKALVCTIKGVSGSFLAENFGILSQKESVKVNVIAILPADHSANLERLAAVFGAKKASLASPAEVTELTDCVFGSIPPFSFDERLLLVVDKKLFGRFSEIAFNAGLLDRSIVLNAEDYLRIVKPKLVDFADKTPSL</sequence>
<dbReference type="PANTHER" id="PTHR30411">
    <property type="entry name" value="CYTOPLASMIC PROTEIN"/>
    <property type="match status" value="1"/>
</dbReference>